<dbReference type="SUPFAM" id="SSF53300">
    <property type="entry name" value="vWA-like"/>
    <property type="match status" value="1"/>
</dbReference>
<organism evidence="2">
    <name type="scientific">Palpitomonas bilix</name>
    <dbReference type="NCBI Taxonomy" id="652834"/>
    <lineage>
        <taxon>Eukaryota</taxon>
        <taxon>Eukaryota incertae sedis</taxon>
    </lineage>
</organism>
<protein>
    <recommendedName>
        <fullName evidence="1">VWFA domain-containing protein</fullName>
    </recommendedName>
</protein>
<dbReference type="InterPro" id="IPR002035">
    <property type="entry name" value="VWF_A"/>
</dbReference>
<dbReference type="CDD" id="cd00198">
    <property type="entry name" value="vWFA"/>
    <property type="match status" value="1"/>
</dbReference>
<dbReference type="Gene3D" id="3.40.50.410">
    <property type="entry name" value="von Willebrand factor, type A domain"/>
    <property type="match status" value="1"/>
</dbReference>
<gene>
    <name evidence="2" type="ORF">PBIL07802_LOCUS16132</name>
</gene>
<reference evidence="2" key="1">
    <citation type="submission" date="2021-01" db="EMBL/GenBank/DDBJ databases">
        <authorList>
            <person name="Corre E."/>
            <person name="Pelletier E."/>
            <person name="Niang G."/>
            <person name="Scheremetjew M."/>
            <person name="Finn R."/>
            <person name="Kale V."/>
            <person name="Holt S."/>
            <person name="Cochrane G."/>
            <person name="Meng A."/>
            <person name="Brown T."/>
            <person name="Cohen L."/>
        </authorList>
    </citation>
    <scope>NUCLEOTIDE SEQUENCE</scope>
    <source>
        <strain evidence="2">NIES-2562</strain>
    </source>
</reference>
<name>A0A7S3DCW7_9EUKA</name>
<dbReference type="AlphaFoldDB" id="A0A7S3DCW7"/>
<evidence type="ECO:0000259" key="1">
    <source>
        <dbReference type="SMART" id="SM00327"/>
    </source>
</evidence>
<dbReference type="SMART" id="SM00327">
    <property type="entry name" value="VWA"/>
    <property type="match status" value="1"/>
</dbReference>
<feature type="domain" description="VWFA" evidence="1">
    <location>
        <begin position="13"/>
        <end position="176"/>
    </location>
</feature>
<dbReference type="InterPro" id="IPR036465">
    <property type="entry name" value="vWFA_dom_sf"/>
</dbReference>
<dbReference type="Pfam" id="PF13519">
    <property type="entry name" value="VWA_2"/>
    <property type="match status" value="1"/>
</dbReference>
<dbReference type="EMBL" id="HBIB01024679">
    <property type="protein sequence ID" value="CAE0253895.1"/>
    <property type="molecule type" value="Transcribed_RNA"/>
</dbReference>
<sequence length="188" mass="20394">MENQTADKKEGRKQHFVFCLDSSGSMQGAPWADLMVAYNKFLDNRIVEQHGDDYISVIRYENTSSVVFSGSVIDAKSHPIPFSAGGTNFGPPLRDAFDEFGREECSMYSPTMVFMSDGHGSTDDETLGRIARANKSRGIAFHFVSFGGSGGYLQPLADFGAAELGADRSKHYNASNGAELAAVFLNIA</sequence>
<proteinExistence type="predicted"/>
<accession>A0A7S3DCW7</accession>
<evidence type="ECO:0000313" key="2">
    <source>
        <dbReference type="EMBL" id="CAE0253895.1"/>
    </source>
</evidence>